<evidence type="ECO:0000256" key="2">
    <source>
        <dbReference type="ARBA" id="ARBA00023015"/>
    </source>
</evidence>
<name>A0ABP8RUY8_9PSEU</name>
<evidence type="ECO:0000313" key="8">
    <source>
        <dbReference type="Proteomes" id="UP001501598"/>
    </source>
</evidence>
<protein>
    <submittedName>
        <fullName evidence="7">TetR/AcrR family transcriptional regulator</fullName>
    </submittedName>
</protein>
<dbReference type="Pfam" id="PF00440">
    <property type="entry name" value="TetR_N"/>
    <property type="match status" value="1"/>
</dbReference>
<dbReference type="InterPro" id="IPR036271">
    <property type="entry name" value="Tet_transcr_reg_TetR-rel_C_sf"/>
</dbReference>
<evidence type="ECO:0000256" key="4">
    <source>
        <dbReference type="ARBA" id="ARBA00023163"/>
    </source>
</evidence>
<accession>A0ABP8RUY8</accession>
<reference evidence="8" key="1">
    <citation type="journal article" date="2019" name="Int. J. Syst. Evol. Microbiol.">
        <title>The Global Catalogue of Microorganisms (GCM) 10K type strain sequencing project: providing services to taxonomists for standard genome sequencing and annotation.</title>
        <authorList>
            <consortium name="The Broad Institute Genomics Platform"/>
            <consortium name="The Broad Institute Genome Sequencing Center for Infectious Disease"/>
            <person name="Wu L."/>
            <person name="Ma J."/>
        </authorList>
    </citation>
    <scope>NUCLEOTIDE SEQUENCE [LARGE SCALE GENOMIC DNA]</scope>
    <source>
        <strain evidence="8">JCM 17906</strain>
    </source>
</reference>
<keyword evidence="4" id="KW-0804">Transcription</keyword>
<dbReference type="SUPFAM" id="SSF46689">
    <property type="entry name" value="Homeodomain-like"/>
    <property type="match status" value="1"/>
</dbReference>
<dbReference type="PROSITE" id="PS50977">
    <property type="entry name" value="HTH_TETR_2"/>
    <property type="match status" value="1"/>
</dbReference>
<dbReference type="Pfam" id="PF13977">
    <property type="entry name" value="TetR_C_6"/>
    <property type="match status" value="1"/>
</dbReference>
<keyword evidence="2" id="KW-0805">Transcription regulation</keyword>
<keyword evidence="1" id="KW-0678">Repressor</keyword>
<dbReference type="EMBL" id="BAABGT010000040">
    <property type="protein sequence ID" value="GAA4548390.1"/>
    <property type="molecule type" value="Genomic_DNA"/>
</dbReference>
<dbReference type="PANTHER" id="PTHR30055">
    <property type="entry name" value="HTH-TYPE TRANSCRIPTIONAL REGULATOR RUTR"/>
    <property type="match status" value="1"/>
</dbReference>
<keyword evidence="3 5" id="KW-0238">DNA-binding</keyword>
<dbReference type="RefSeq" id="WP_345419061.1">
    <property type="nucleotide sequence ID" value="NZ_BAABGT010000040.1"/>
</dbReference>
<evidence type="ECO:0000256" key="1">
    <source>
        <dbReference type="ARBA" id="ARBA00022491"/>
    </source>
</evidence>
<evidence type="ECO:0000256" key="5">
    <source>
        <dbReference type="PROSITE-ProRule" id="PRU00335"/>
    </source>
</evidence>
<dbReference type="SUPFAM" id="SSF48498">
    <property type="entry name" value="Tetracyclin repressor-like, C-terminal domain"/>
    <property type="match status" value="1"/>
</dbReference>
<gene>
    <name evidence="7" type="ORF">GCM10023175_34530</name>
</gene>
<dbReference type="InterPro" id="IPR039538">
    <property type="entry name" value="BetI_C"/>
</dbReference>
<dbReference type="InterPro" id="IPR050109">
    <property type="entry name" value="HTH-type_TetR-like_transc_reg"/>
</dbReference>
<dbReference type="InterPro" id="IPR001647">
    <property type="entry name" value="HTH_TetR"/>
</dbReference>
<dbReference type="Gene3D" id="1.10.357.10">
    <property type="entry name" value="Tetracycline Repressor, domain 2"/>
    <property type="match status" value="1"/>
</dbReference>
<evidence type="ECO:0000313" key="7">
    <source>
        <dbReference type="EMBL" id="GAA4548390.1"/>
    </source>
</evidence>
<comment type="caution">
    <text evidence="7">The sequence shown here is derived from an EMBL/GenBank/DDBJ whole genome shotgun (WGS) entry which is preliminary data.</text>
</comment>
<dbReference type="Proteomes" id="UP001501598">
    <property type="component" value="Unassembled WGS sequence"/>
</dbReference>
<dbReference type="PRINTS" id="PR00455">
    <property type="entry name" value="HTHTETR"/>
</dbReference>
<dbReference type="PANTHER" id="PTHR30055:SF234">
    <property type="entry name" value="HTH-TYPE TRANSCRIPTIONAL REGULATOR BETI"/>
    <property type="match status" value="1"/>
</dbReference>
<keyword evidence="8" id="KW-1185">Reference proteome</keyword>
<proteinExistence type="predicted"/>
<feature type="DNA-binding region" description="H-T-H motif" evidence="5">
    <location>
        <begin position="35"/>
        <end position="54"/>
    </location>
</feature>
<dbReference type="InterPro" id="IPR009057">
    <property type="entry name" value="Homeodomain-like_sf"/>
</dbReference>
<evidence type="ECO:0000256" key="3">
    <source>
        <dbReference type="ARBA" id="ARBA00023125"/>
    </source>
</evidence>
<sequence length="219" mass="24059">MAARRTQKERSEASTQRLLKAAGELVVEGGYKGMTLAAVGERSGYSRGLVTARFGSKDKLLERLIDDITSAWGRTNILSRYRGATGLERVLIFLRAVHDRAQHEPAALRLLYALMFEALGPVPELRQRILDFHRDQQTGLTKSVELGMRDGSILPGLSAQAEAEMILGGVRGVAYHWCLDPERFDQVSALANLTAAVEQRLARPLDGAEQTRSSMADPA</sequence>
<feature type="domain" description="HTH tetR-type" evidence="6">
    <location>
        <begin position="12"/>
        <end position="72"/>
    </location>
</feature>
<evidence type="ECO:0000259" key="6">
    <source>
        <dbReference type="PROSITE" id="PS50977"/>
    </source>
</evidence>
<organism evidence="7 8">
    <name type="scientific">Pseudonocardia xishanensis</name>
    <dbReference type="NCBI Taxonomy" id="630995"/>
    <lineage>
        <taxon>Bacteria</taxon>
        <taxon>Bacillati</taxon>
        <taxon>Actinomycetota</taxon>
        <taxon>Actinomycetes</taxon>
        <taxon>Pseudonocardiales</taxon>
        <taxon>Pseudonocardiaceae</taxon>
        <taxon>Pseudonocardia</taxon>
    </lineage>
</organism>